<evidence type="ECO:0000256" key="6">
    <source>
        <dbReference type="ARBA" id="ARBA00022989"/>
    </source>
</evidence>
<dbReference type="PANTHER" id="PTHR33162">
    <property type="entry name" value="SEC-INDEPENDENT PROTEIN TRANSLOCASE PROTEIN TATA, CHLOROPLASTIC"/>
    <property type="match status" value="1"/>
</dbReference>
<feature type="transmembrane region" description="Helical" evidence="11">
    <location>
        <begin position="6"/>
        <end position="22"/>
    </location>
</feature>
<dbReference type="GO" id="GO:0043953">
    <property type="term" value="P:protein transport by the Tat complex"/>
    <property type="evidence" value="ECO:0007669"/>
    <property type="project" value="UniProtKB-UniRule"/>
</dbReference>
<reference evidence="12 13" key="1">
    <citation type="submission" date="2019-07" db="EMBL/GenBank/DDBJ databases">
        <title>Litoreibacter alkalisoli sp. nov., isolated from saline-alkaline soil.</title>
        <authorList>
            <person name="Wang S."/>
            <person name="Xu L."/>
            <person name="Xing Y.-T."/>
            <person name="Sun J.-Q."/>
        </authorList>
    </citation>
    <scope>NUCLEOTIDE SEQUENCE [LARGE SCALE GENOMIC DNA]</scope>
    <source>
        <strain evidence="12 13">LN3S51</strain>
    </source>
</reference>
<dbReference type="GO" id="GO:0033281">
    <property type="term" value="C:TAT protein transport complex"/>
    <property type="evidence" value="ECO:0007669"/>
    <property type="project" value="UniProtKB-UniRule"/>
</dbReference>
<keyword evidence="7 9" id="KW-0811">Translocation</keyword>
<evidence type="ECO:0000256" key="10">
    <source>
        <dbReference type="SAM" id="MobiDB-lite"/>
    </source>
</evidence>
<dbReference type="InterPro" id="IPR003369">
    <property type="entry name" value="TatA/B/E"/>
</dbReference>
<dbReference type="EMBL" id="CP042261">
    <property type="protein sequence ID" value="QDY68768.1"/>
    <property type="molecule type" value="Genomic_DNA"/>
</dbReference>
<comment type="subcellular location">
    <subcellularLocation>
        <location evidence="9">Cell membrane</location>
        <topology evidence="9">Single-pass membrane protein</topology>
    </subcellularLocation>
    <subcellularLocation>
        <location evidence="1">Membrane</location>
        <topology evidence="1">Single-pass membrane protein</topology>
    </subcellularLocation>
</comment>
<dbReference type="HAMAP" id="MF_00237">
    <property type="entry name" value="TatB"/>
    <property type="match status" value="1"/>
</dbReference>
<feature type="region of interest" description="Disordered" evidence="10">
    <location>
        <begin position="86"/>
        <end position="157"/>
    </location>
</feature>
<dbReference type="KEGG" id="lit:FPZ52_03415"/>
<evidence type="ECO:0000256" key="1">
    <source>
        <dbReference type="ARBA" id="ARBA00004167"/>
    </source>
</evidence>
<proteinExistence type="inferred from homology"/>
<sequence>MLDIGWSELLVIGVVALIVVGPKDLPLMFRKLGQFTGQAKAMAREFTSAMDRAADEAGVKDVQKDLRNLSNPRKLGLDAFKDATDEFKNWHPEDDGPKDKKPQGTETQKLSEERAEMSRKINEAAAIRATERKEREAAEAALHQAEPPVTDVDDKTA</sequence>
<keyword evidence="13" id="KW-1185">Reference proteome</keyword>
<protein>
    <recommendedName>
        <fullName evidence="9">Sec-independent protein translocase protein TatB</fullName>
    </recommendedName>
</protein>
<dbReference type="Proteomes" id="UP000318483">
    <property type="component" value="Chromosome"/>
</dbReference>
<keyword evidence="4 9" id="KW-0812">Transmembrane</keyword>
<keyword evidence="8 9" id="KW-0472">Membrane</keyword>
<dbReference type="Gene3D" id="1.20.5.3310">
    <property type="match status" value="1"/>
</dbReference>
<dbReference type="GO" id="GO:0008320">
    <property type="term" value="F:protein transmembrane transporter activity"/>
    <property type="evidence" value="ECO:0007669"/>
    <property type="project" value="UniProtKB-UniRule"/>
</dbReference>
<evidence type="ECO:0000313" key="13">
    <source>
        <dbReference type="Proteomes" id="UP000318483"/>
    </source>
</evidence>
<dbReference type="RefSeq" id="WP_146363721.1">
    <property type="nucleotide sequence ID" value="NZ_CP042261.1"/>
</dbReference>
<keyword evidence="3 9" id="KW-1003">Cell membrane</keyword>
<dbReference type="InterPro" id="IPR018448">
    <property type="entry name" value="TatB"/>
</dbReference>
<feature type="compositionally biased region" description="Basic and acidic residues" evidence="10">
    <location>
        <begin position="129"/>
        <end position="138"/>
    </location>
</feature>
<evidence type="ECO:0000256" key="11">
    <source>
        <dbReference type="SAM" id="Phobius"/>
    </source>
</evidence>
<evidence type="ECO:0000256" key="7">
    <source>
        <dbReference type="ARBA" id="ARBA00023010"/>
    </source>
</evidence>
<keyword evidence="2 9" id="KW-0813">Transport</keyword>
<comment type="similarity">
    <text evidence="9">Belongs to the TatB family.</text>
</comment>
<feature type="compositionally biased region" description="Basic and acidic residues" evidence="10">
    <location>
        <begin position="86"/>
        <end position="122"/>
    </location>
</feature>
<dbReference type="NCBIfam" id="TIGR01410">
    <property type="entry name" value="tatB"/>
    <property type="match status" value="1"/>
</dbReference>
<name>A0A5B8IW73_9RHOB</name>
<keyword evidence="5 9" id="KW-0653">Protein transport</keyword>
<evidence type="ECO:0000256" key="2">
    <source>
        <dbReference type="ARBA" id="ARBA00022448"/>
    </source>
</evidence>
<dbReference type="OrthoDB" id="7206969at2"/>
<dbReference type="AlphaFoldDB" id="A0A5B8IW73"/>
<evidence type="ECO:0000256" key="8">
    <source>
        <dbReference type="ARBA" id="ARBA00023136"/>
    </source>
</evidence>
<dbReference type="Pfam" id="PF02416">
    <property type="entry name" value="TatA_B_E"/>
    <property type="match status" value="1"/>
</dbReference>
<accession>A0A5B8IW73</accession>
<evidence type="ECO:0000256" key="4">
    <source>
        <dbReference type="ARBA" id="ARBA00022692"/>
    </source>
</evidence>
<keyword evidence="6 9" id="KW-1133">Transmembrane helix</keyword>
<organism evidence="12 13">
    <name type="scientific">Qingshengfaniella alkalisoli</name>
    <dbReference type="NCBI Taxonomy" id="2599296"/>
    <lineage>
        <taxon>Bacteria</taxon>
        <taxon>Pseudomonadati</taxon>
        <taxon>Pseudomonadota</taxon>
        <taxon>Alphaproteobacteria</taxon>
        <taxon>Rhodobacterales</taxon>
        <taxon>Paracoccaceae</taxon>
        <taxon>Qingshengfaniella</taxon>
    </lineage>
</organism>
<evidence type="ECO:0000256" key="3">
    <source>
        <dbReference type="ARBA" id="ARBA00022475"/>
    </source>
</evidence>
<comment type="subunit">
    <text evidence="9">The Tat system comprises two distinct complexes: a TatABC complex, containing multiple copies of TatA, TatB and TatC subunits, and a separate TatA complex, containing only TatA subunits. Substrates initially bind to the TatABC complex, which probably triggers association of the separate TatA complex to form the active translocon.</text>
</comment>
<evidence type="ECO:0000313" key="12">
    <source>
        <dbReference type="EMBL" id="QDY68768.1"/>
    </source>
</evidence>
<comment type="function">
    <text evidence="9">Part of the twin-arginine translocation (Tat) system that transports large folded proteins containing a characteristic twin-arginine motif in their signal peptide across membranes. Together with TatC, TatB is part of a receptor directly interacting with Tat signal peptides. TatB may form an oligomeric binding site that transiently accommodates folded Tat precursor proteins before their translocation.</text>
</comment>
<evidence type="ECO:0000256" key="9">
    <source>
        <dbReference type="HAMAP-Rule" id="MF_00237"/>
    </source>
</evidence>
<evidence type="ECO:0000256" key="5">
    <source>
        <dbReference type="ARBA" id="ARBA00022927"/>
    </source>
</evidence>
<dbReference type="PANTHER" id="PTHR33162:SF1">
    <property type="entry name" value="SEC-INDEPENDENT PROTEIN TRANSLOCASE PROTEIN TATA, CHLOROPLASTIC"/>
    <property type="match status" value="1"/>
</dbReference>
<dbReference type="PRINTS" id="PR01506">
    <property type="entry name" value="TATBPROTEIN"/>
</dbReference>
<gene>
    <name evidence="9 12" type="primary">tatB</name>
    <name evidence="12" type="ORF">FPZ52_03415</name>
</gene>